<dbReference type="EMBL" id="MCGO01000029">
    <property type="protein sequence ID" value="ORY42333.1"/>
    <property type="molecule type" value="Genomic_DNA"/>
</dbReference>
<keyword evidence="1" id="KW-0472">Membrane</keyword>
<organism evidence="2 3">
    <name type="scientific">Rhizoclosmatium globosum</name>
    <dbReference type="NCBI Taxonomy" id="329046"/>
    <lineage>
        <taxon>Eukaryota</taxon>
        <taxon>Fungi</taxon>
        <taxon>Fungi incertae sedis</taxon>
        <taxon>Chytridiomycota</taxon>
        <taxon>Chytridiomycota incertae sedis</taxon>
        <taxon>Chytridiomycetes</taxon>
        <taxon>Chytridiales</taxon>
        <taxon>Chytriomycetaceae</taxon>
        <taxon>Rhizoclosmatium</taxon>
    </lineage>
</organism>
<keyword evidence="1" id="KW-1133">Transmembrane helix</keyword>
<accession>A0A1Y2C5M6</accession>
<protein>
    <submittedName>
        <fullName evidence="2">Uncharacterized protein</fullName>
    </submittedName>
</protein>
<keyword evidence="3" id="KW-1185">Reference proteome</keyword>
<gene>
    <name evidence="2" type="ORF">BCR33DRAFT_718483</name>
</gene>
<evidence type="ECO:0000313" key="3">
    <source>
        <dbReference type="Proteomes" id="UP000193642"/>
    </source>
</evidence>
<sequence>MCRDVFTLDLLFSVSKLFKQYYGQFSLYVSLFNNDINLWATVFAAWLKPSFMLF</sequence>
<comment type="caution">
    <text evidence="2">The sequence shown here is derived from an EMBL/GenBank/DDBJ whole genome shotgun (WGS) entry which is preliminary data.</text>
</comment>
<name>A0A1Y2C5M6_9FUNG</name>
<reference evidence="2 3" key="1">
    <citation type="submission" date="2016-07" db="EMBL/GenBank/DDBJ databases">
        <title>Pervasive Adenine N6-methylation of Active Genes in Fungi.</title>
        <authorList>
            <consortium name="DOE Joint Genome Institute"/>
            <person name="Mondo S.J."/>
            <person name="Dannebaum R.O."/>
            <person name="Kuo R.C."/>
            <person name="Labutti K."/>
            <person name="Haridas S."/>
            <person name="Kuo A."/>
            <person name="Salamov A."/>
            <person name="Ahrendt S.R."/>
            <person name="Lipzen A."/>
            <person name="Sullivan W."/>
            <person name="Andreopoulos W.B."/>
            <person name="Clum A."/>
            <person name="Lindquist E."/>
            <person name="Daum C."/>
            <person name="Ramamoorthy G.K."/>
            <person name="Gryganskyi A."/>
            <person name="Culley D."/>
            <person name="Magnuson J.K."/>
            <person name="James T.Y."/>
            <person name="O'Malley M.A."/>
            <person name="Stajich J.E."/>
            <person name="Spatafora J.W."/>
            <person name="Visel A."/>
            <person name="Grigoriev I.V."/>
        </authorList>
    </citation>
    <scope>NUCLEOTIDE SEQUENCE [LARGE SCALE GENOMIC DNA]</scope>
    <source>
        <strain evidence="2 3">JEL800</strain>
    </source>
</reference>
<dbReference type="Proteomes" id="UP000193642">
    <property type="component" value="Unassembled WGS sequence"/>
</dbReference>
<evidence type="ECO:0000313" key="2">
    <source>
        <dbReference type="EMBL" id="ORY42333.1"/>
    </source>
</evidence>
<dbReference type="AlphaFoldDB" id="A0A1Y2C5M6"/>
<keyword evidence="1" id="KW-0812">Transmembrane</keyword>
<feature type="transmembrane region" description="Helical" evidence="1">
    <location>
        <begin position="25"/>
        <end position="47"/>
    </location>
</feature>
<proteinExistence type="predicted"/>
<evidence type="ECO:0000256" key="1">
    <source>
        <dbReference type="SAM" id="Phobius"/>
    </source>
</evidence>